<dbReference type="PANTHER" id="PTHR23028:SF53">
    <property type="entry name" value="ACYL_TRANSF_3 DOMAIN-CONTAINING PROTEIN"/>
    <property type="match status" value="1"/>
</dbReference>
<keyword evidence="4" id="KW-0012">Acyltransferase</keyword>
<dbReference type="GO" id="GO:0009103">
    <property type="term" value="P:lipopolysaccharide biosynthetic process"/>
    <property type="evidence" value="ECO:0007669"/>
    <property type="project" value="TreeGrafter"/>
</dbReference>
<feature type="transmembrane region" description="Helical" evidence="2">
    <location>
        <begin position="221"/>
        <end position="244"/>
    </location>
</feature>
<evidence type="ECO:0000313" key="5">
    <source>
        <dbReference type="Proteomes" id="UP000586918"/>
    </source>
</evidence>
<dbReference type="InterPro" id="IPR002656">
    <property type="entry name" value="Acyl_transf_3_dom"/>
</dbReference>
<dbReference type="AlphaFoldDB" id="A0A848DBW5"/>
<feature type="transmembrane region" description="Helical" evidence="2">
    <location>
        <begin position="321"/>
        <end position="341"/>
    </location>
</feature>
<dbReference type="EMBL" id="JAAXKZ010000001">
    <property type="protein sequence ID" value="NMH90128.1"/>
    <property type="molecule type" value="Genomic_DNA"/>
</dbReference>
<evidence type="ECO:0000256" key="1">
    <source>
        <dbReference type="SAM" id="MobiDB-lite"/>
    </source>
</evidence>
<keyword evidence="2" id="KW-0472">Membrane</keyword>
<dbReference type="GO" id="GO:0016747">
    <property type="term" value="F:acyltransferase activity, transferring groups other than amino-acyl groups"/>
    <property type="evidence" value="ECO:0007669"/>
    <property type="project" value="InterPro"/>
</dbReference>
<dbReference type="Proteomes" id="UP000586918">
    <property type="component" value="Unassembled WGS sequence"/>
</dbReference>
<dbReference type="GO" id="GO:0016020">
    <property type="term" value="C:membrane"/>
    <property type="evidence" value="ECO:0007669"/>
    <property type="project" value="TreeGrafter"/>
</dbReference>
<gene>
    <name evidence="4" type="ORF">HF519_00650</name>
</gene>
<feature type="transmembrane region" description="Helical" evidence="2">
    <location>
        <begin position="198"/>
        <end position="215"/>
    </location>
</feature>
<feature type="domain" description="Acyltransferase 3" evidence="3">
    <location>
        <begin position="21"/>
        <end position="363"/>
    </location>
</feature>
<keyword evidence="5" id="KW-1185">Reference proteome</keyword>
<keyword evidence="2" id="KW-0812">Transmembrane</keyword>
<keyword evidence="4" id="KW-0808">Transferase</keyword>
<reference evidence="4 5" key="1">
    <citation type="submission" date="2020-04" db="EMBL/GenBank/DDBJ databases">
        <authorList>
            <person name="Klaysubun C."/>
            <person name="Duangmal K."/>
            <person name="Lipun K."/>
        </authorList>
    </citation>
    <scope>NUCLEOTIDE SEQUENCE [LARGE SCALE GENOMIC DNA]</scope>
    <source>
        <strain evidence="4 5">DSM 45300</strain>
    </source>
</reference>
<proteinExistence type="predicted"/>
<protein>
    <submittedName>
        <fullName evidence="4">Acyltransferase</fullName>
    </submittedName>
</protein>
<feature type="transmembrane region" description="Helical" evidence="2">
    <location>
        <begin position="256"/>
        <end position="277"/>
    </location>
</feature>
<evidence type="ECO:0000313" key="4">
    <source>
        <dbReference type="EMBL" id="NMH90128.1"/>
    </source>
</evidence>
<dbReference type="PANTHER" id="PTHR23028">
    <property type="entry name" value="ACETYLTRANSFERASE"/>
    <property type="match status" value="1"/>
</dbReference>
<sequence length="531" mass="56788">MTTTAEPTAPGAPRAGGELRALTGLRIVAAVWVMLFHFHFTALPGVAGVVEVVGPLLTAGALGVDLFFVLSGFVIAYTYLEKMGPALRAGSATRFVWARACRMWPAYVVVFNLFGLWIGARLLFGSDDQIAFQGVQPVVSVGAWLEQLLMVHLWDHAFFDGASWVGSTWSISAEWLAYVLFPVAVVVFYRLRNMPPPLLALGALALMGPMAWAYLSEGSPYFPWSWMVRILCGFSAGVLTYLVVRRMTATVRIRRAASLIATITPFLIAAGLCLGELVGPGRGGAVIALFPVLVGSLALADRGVARALSTRWSVHGGRISYSLYLVHIPIFEVYWLAMAYFPALWQPTVTAHVIGGAVVLVTFPVAHGLHRWIEEPARLRMRGWFGARRPRPAAEVAADSDPVTRALRTIAVGAGAPAPRTAAAAAVRPHPVAAAQAWAAAQAVAATRAAAAARPGRPAVCAPAALFTPSHRRRAAAVTGEQEMLPPAPRRPRHATTRTTTPTFAAAIAAAAAIESRQRRPAHRTWAQAGS</sequence>
<name>A0A848DBW5_9PSEU</name>
<feature type="transmembrane region" description="Helical" evidence="2">
    <location>
        <begin position="175"/>
        <end position="191"/>
    </location>
</feature>
<keyword evidence="2" id="KW-1133">Transmembrane helix</keyword>
<feature type="transmembrane region" description="Helical" evidence="2">
    <location>
        <begin position="56"/>
        <end position="80"/>
    </location>
</feature>
<feature type="transmembrane region" description="Helical" evidence="2">
    <location>
        <begin position="27"/>
        <end position="50"/>
    </location>
</feature>
<accession>A0A848DBW5</accession>
<dbReference type="RefSeq" id="WP_169409612.1">
    <property type="nucleotide sequence ID" value="NZ_JAAXKZ010000001.1"/>
</dbReference>
<feature type="transmembrane region" description="Helical" evidence="2">
    <location>
        <begin position="283"/>
        <end position="300"/>
    </location>
</feature>
<organism evidence="4 5">
    <name type="scientific">Pseudonocardia bannensis</name>
    <dbReference type="NCBI Taxonomy" id="630973"/>
    <lineage>
        <taxon>Bacteria</taxon>
        <taxon>Bacillati</taxon>
        <taxon>Actinomycetota</taxon>
        <taxon>Actinomycetes</taxon>
        <taxon>Pseudonocardiales</taxon>
        <taxon>Pseudonocardiaceae</taxon>
        <taxon>Pseudonocardia</taxon>
    </lineage>
</organism>
<feature type="transmembrane region" description="Helical" evidence="2">
    <location>
        <begin position="101"/>
        <end position="120"/>
    </location>
</feature>
<dbReference type="InterPro" id="IPR050879">
    <property type="entry name" value="Acyltransferase_3"/>
</dbReference>
<evidence type="ECO:0000256" key="2">
    <source>
        <dbReference type="SAM" id="Phobius"/>
    </source>
</evidence>
<evidence type="ECO:0000259" key="3">
    <source>
        <dbReference type="Pfam" id="PF01757"/>
    </source>
</evidence>
<comment type="caution">
    <text evidence="4">The sequence shown here is derived from an EMBL/GenBank/DDBJ whole genome shotgun (WGS) entry which is preliminary data.</text>
</comment>
<dbReference type="Pfam" id="PF01757">
    <property type="entry name" value="Acyl_transf_3"/>
    <property type="match status" value="1"/>
</dbReference>
<feature type="region of interest" description="Disordered" evidence="1">
    <location>
        <begin position="478"/>
        <end position="498"/>
    </location>
</feature>
<feature type="transmembrane region" description="Helical" evidence="2">
    <location>
        <begin position="353"/>
        <end position="373"/>
    </location>
</feature>